<dbReference type="Pfam" id="PF18029">
    <property type="entry name" value="Glyoxalase_6"/>
    <property type="match status" value="1"/>
</dbReference>
<keyword evidence="3" id="KW-1185">Reference proteome</keyword>
<evidence type="ECO:0000313" key="2">
    <source>
        <dbReference type="EMBL" id="MBB5933971.1"/>
    </source>
</evidence>
<dbReference type="InterPro" id="IPR029068">
    <property type="entry name" value="Glyas_Bleomycin-R_OHBP_Dase"/>
</dbReference>
<dbReference type="PROSITE" id="PS51819">
    <property type="entry name" value="VOC"/>
    <property type="match status" value="2"/>
</dbReference>
<organism evidence="2 3">
    <name type="scientific">Streptomyces zagrosensis</name>
    <dbReference type="NCBI Taxonomy" id="1042984"/>
    <lineage>
        <taxon>Bacteria</taxon>
        <taxon>Bacillati</taxon>
        <taxon>Actinomycetota</taxon>
        <taxon>Actinomycetes</taxon>
        <taxon>Kitasatosporales</taxon>
        <taxon>Streptomycetaceae</taxon>
        <taxon>Streptomyces</taxon>
    </lineage>
</organism>
<dbReference type="SUPFAM" id="SSF54593">
    <property type="entry name" value="Glyoxalase/Bleomycin resistance protein/Dihydroxybiphenyl dioxygenase"/>
    <property type="match status" value="2"/>
</dbReference>
<evidence type="ECO:0000313" key="3">
    <source>
        <dbReference type="Proteomes" id="UP000588098"/>
    </source>
</evidence>
<proteinExistence type="predicted"/>
<accession>A0A7W9Q5I2</accession>
<dbReference type="Proteomes" id="UP000588098">
    <property type="component" value="Unassembled WGS sequence"/>
</dbReference>
<dbReference type="InterPro" id="IPR004360">
    <property type="entry name" value="Glyas_Fos-R_dOase_dom"/>
</dbReference>
<dbReference type="InterPro" id="IPR041581">
    <property type="entry name" value="Glyoxalase_6"/>
</dbReference>
<comment type="caution">
    <text evidence="2">The sequence shown here is derived from an EMBL/GenBank/DDBJ whole genome shotgun (WGS) entry which is preliminary data.</text>
</comment>
<dbReference type="PANTHER" id="PTHR33993">
    <property type="entry name" value="GLYOXALASE-RELATED"/>
    <property type="match status" value="1"/>
</dbReference>
<dbReference type="InterPro" id="IPR052164">
    <property type="entry name" value="Anthracycline_SecMetBiosynth"/>
</dbReference>
<dbReference type="CDD" id="cd07247">
    <property type="entry name" value="SgaA_N_like"/>
    <property type="match status" value="2"/>
</dbReference>
<dbReference type="EMBL" id="JACHJL010000002">
    <property type="protein sequence ID" value="MBB5933971.1"/>
    <property type="molecule type" value="Genomic_DNA"/>
</dbReference>
<reference evidence="2 3" key="1">
    <citation type="submission" date="2020-08" db="EMBL/GenBank/DDBJ databases">
        <title>Genomic Encyclopedia of Type Strains, Phase III (KMG-III): the genomes of soil and plant-associated and newly described type strains.</title>
        <authorList>
            <person name="Whitman W."/>
        </authorList>
    </citation>
    <scope>NUCLEOTIDE SEQUENCE [LARGE SCALE GENOMIC DNA]</scope>
    <source>
        <strain evidence="2 3">CECT 8305</strain>
    </source>
</reference>
<protein>
    <recommendedName>
        <fullName evidence="1">VOC domain-containing protein</fullName>
    </recommendedName>
</protein>
<gene>
    <name evidence="2" type="ORF">FHS42_000997</name>
</gene>
<feature type="domain" description="VOC" evidence="1">
    <location>
        <begin position="137"/>
        <end position="258"/>
    </location>
</feature>
<dbReference type="RefSeq" id="WP_184569273.1">
    <property type="nucleotide sequence ID" value="NZ_JACHJL010000002.1"/>
</dbReference>
<sequence>MLTTHYVPGAPVWLDLGVPDVGAAAAFYGAVFGWEFRSAGPDAGGYGMFDLDGKTVAAAGPLLGETARPAWMLYFQTADADATASAVQRAGGTVRGEPMDVFTAGRMAQFTDPTGAEFATWQPGDTKGVDAVNLPNSLCWSELHTTDAVAAIEFYRQVFPWDMEKTPMLEFDYTVIAPSGGGQEASHGGIMQFPPQTEVTELRSNWHPYFEVEDCDAAVATAIEHGGTALMAADDAPGVGRMSMLLDPFGAQLALITSEEP</sequence>
<dbReference type="Pfam" id="PF00903">
    <property type="entry name" value="Glyoxalase"/>
    <property type="match status" value="1"/>
</dbReference>
<dbReference type="Gene3D" id="3.10.180.10">
    <property type="entry name" value="2,3-Dihydroxybiphenyl 1,2-Dioxygenase, domain 1"/>
    <property type="match status" value="2"/>
</dbReference>
<dbReference type="InterPro" id="IPR037523">
    <property type="entry name" value="VOC_core"/>
</dbReference>
<name>A0A7W9Q5I2_9ACTN</name>
<feature type="domain" description="VOC" evidence="1">
    <location>
        <begin position="10"/>
        <end position="123"/>
    </location>
</feature>
<dbReference type="AlphaFoldDB" id="A0A7W9Q5I2"/>
<evidence type="ECO:0000259" key="1">
    <source>
        <dbReference type="PROSITE" id="PS51819"/>
    </source>
</evidence>
<dbReference type="PANTHER" id="PTHR33993:SF10">
    <property type="entry name" value="CONSERVED PROTEIN"/>
    <property type="match status" value="1"/>
</dbReference>